<name>A0A1T2XKZ2_9BACL</name>
<dbReference type="InterPro" id="IPR016667">
    <property type="entry name" value="Caps_polysacc_synth_CpsB/CapC"/>
</dbReference>
<keyword evidence="2 5" id="KW-0378">Hydrolase</keyword>
<evidence type="ECO:0000256" key="6">
    <source>
        <dbReference type="SAM" id="Coils"/>
    </source>
</evidence>
<dbReference type="Proteomes" id="UP000190188">
    <property type="component" value="Unassembled WGS sequence"/>
</dbReference>
<proteinExistence type="inferred from homology"/>
<evidence type="ECO:0000313" key="8">
    <source>
        <dbReference type="Proteomes" id="UP000190188"/>
    </source>
</evidence>
<dbReference type="PANTHER" id="PTHR39181:SF1">
    <property type="entry name" value="TYROSINE-PROTEIN PHOSPHATASE YWQE"/>
    <property type="match status" value="1"/>
</dbReference>
<organism evidence="7 8">
    <name type="scientific">Paenibacillus selenitireducens</name>
    <dbReference type="NCBI Taxonomy" id="1324314"/>
    <lineage>
        <taxon>Bacteria</taxon>
        <taxon>Bacillati</taxon>
        <taxon>Bacillota</taxon>
        <taxon>Bacilli</taxon>
        <taxon>Bacillales</taxon>
        <taxon>Paenibacillaceae</taxon>
        <taxon>Paenibacillus</taxon>
    </lineage>
</organism>
<feature type="coiled-coil region" evidence="6">
    <location>
        <begin position="45"/>
        <end position="101"/>
    </location>
</feature>
<dbReference type="Gene3D" id="3.20.20.140">
    <property type="entry name" value="Metal-dependent hydrolases"/>
    <property type="match status" value="1"/>
</dbReference>
<keyword evidence="6" id="KW-0175">Coiled coil</keyword>
<dbReference type="InterPro" id="IPR016195">
    <property type="entry name" value="Pol/histidinol_Pase-like"/>
</dbReference>
<dbReference type="SUPFAM" id="SSF89550">
    <property type="entry name" value="PHP domain-like"/>
    <property type="match status" value="1"/>
</dbReference>
<keyword evidence="3 5" id="KW-0904">Protein phosphatase</keyword>
<evidence type="ECO:0000256" key="3">
    <source>
        <dbReference type="ARBA" id="ARBA00022912"/>
    </source>
</evidence>
<comment type="similarity">
    <text evidence="1 5">Belongs to the metallo-dependent hydrolases superfamily. CpsB/CapC family.</text>
</comment>
<dbReference type="OrthoDB" id="9788539at2"/>
<dbReference type="GO" id="GO:0004725">
    <property type="term" value="F:protein tyrosine phosphatase activity"/>
    <property type="evidence" value="ECO:0007669"/>
    <property type="project" value="UniProtKB-UniRule"/>
</dbReference>
<accession>A0A1T2XKZ2</accession>
<dbReference type="AlphaFoldDB" id="A0A1T2XKZ2"/>
<keyword evidence="8" id="KW-1185">Reference proteome</keyword>
<evidence type="ECO:0000256" key="5">
    <source>
        <dbReference type="PIRNR" id="PIRNR016557"/>
    </source>
</evidence>
<comment type="catalytic activity">
    <reaction evidence="4 5">
        <text>O-phospho-L-tyrosyl-[protein] + H2O = L-tyrosyl-[protein] + phosphate</text>
        <dbReference type="Rhea" id="RHEA:10684"/>
        <dbReference type="Rhea" id="RHEA-COMP:10136"/>
        <dbReference type="Rhea" id="RHEA-COMP:20101"/>
        <dbReference type="ChEBI" id="CHEBI:15377"/>
        <dbReference type="ChEBI" id="CHEBI:43474"/>
        <dbReference type="ChEBI" id="CHEBI:46858"/>
        <dbReference type="ChEBI" id="CHEBI:61978"/>
        <dbReference type="EC" id="3.1.3.48"/>
    </reaction>
</comment>
<gene>
    <name evidence="7" type="ORF">BVG16_07045</name>
</gene>
<evidence type="ECO:0000256" key="4">
    <source>
        <dbReference type="ARBA" id="ARBA00051722"/>
    </source>
</evidence>
<sequence length="254" mass="29054">MIDIHSHILPGIDDGSQSMEESIDMAKAAVAEGIKTIIATPHHANGRYDNEADDVQRRVLQLNQRLSIEDIPLKVLPGQEIRVYNQLLRDLEQRKVRTLDESNYILIEFPTSKIPNDISNLLHELRVLGITAIIAHPERNAEILKDLNALEELIEQGALAQMTSHSLNGLFGAKIKDISLEMCERNLVHFIASDAHNLTQRGFELARAYEYISKQLGADYTIYYQDNAQAILESRDIQIWEPVQKQKKWYAFWK</sequence>
<dbReference type="RefSeq" id="WP_078497828.1">
    <property type="nucleotide sequence ID" value="NZ_MSZX01000002.1"/>
</dbReference>
<reference evidence="7 8" key="1">
    <citation type="submission" date="2017-01" db="EMBL/GenBank/DDBJ databases">
        <title>Genome analysis of Paenibacillus selenitrireducens ES3-24.</title>
        <authorList>
            <person name="Xu D."/>
            <person name="Yao R."/>
            <person name="Zheng S."/>
        </authorList>
    </citation>
    <scope>NUCLEOTIDE SEQUENCE [LARGE SCALE GENOMIC DNA]</scope>
    <source>
        <strain evidence="7 8">ES3-24</strain>
    </source>
</reference>
<protein>
    <recommendedName>
        <fullName evidence="5">Tyrosine-protein phosphatase</fullName>
        <ecNumber evidence="5">3.1.3.48</ecNumber>
    </recommendedName>
</protein>
<evidence type="ECO:0000256" key="1">
    <source>
        <dbReference type="ARBA" id="ARBA00005750"/>
    </source>
</evidence>
<dbReference type="STRING" id="1324314.BVG16_07045"/>
<evidence type="ECO:0000256" key="2">
    <source>
        <dbReference type="ARBA" id="ARBA00022801"/>
    </source>
</evidence>
<dbReference type="GO" id="GO:0030145">
    <property type="term" value="F:manganese ion binding"/>
    <property type="evidence" value="ECO:0007669"/>
    <property type="project" value="UniProtKB-UniRule"/>
</dbReference>
<evidence type="ECO:0000313" key="7">
    <source>
        <dbReference type="EMBL" id="OPA80478.1"/>
    </source>
</evidence>
<dbReference type="PANTHER" id="PTHR39181">
    <property type="entry name" value="TYROSINE-PROTEIN PHOSPHATASE YWQE"/>
    <property type="match status" value="1"/>
</dbReference>
<comment type="caution">
    <text evidence="7">The sequence shown here is derived from an EMBL/GenBank/DDBJ whole genome shotgun (WGS) entry which is preliminary data.</text>
</comment>
<dbReference type="EMBL" id="MSZX01000002">
    <property type="protein sequence ID" value="OPA80478.1"/>
    <property type="molecule type" value="Genomic_DNA"/>
</dbReference>
<dbReference type="Pfam" id="PF19567">
    <property type="entry name" value="CpsB_CapC"/>
    <property type="match status" value="1"/>
</dbReference>
<dbReference type="EC" id="3.1.3.48" evidence="5"/>
<dbReference type="PIRSF" id="PIRSF016557">
    <property type="entry name" value="Caps_synth_CpsB"/>
    <property type="match status" value="1"/>
</dbReference>